<reference evidence="4 5" key="1">
    <citation type="submission" date="2018-07" db="EMBL/GenBank/DDBJ databases">
        <title>Corallincola holothuriorum sp. nov., a new facultative anaerobe isolated from sea cucumber Apostichopus japonicus.</title>
        <authorList>
            <person name="Xia H."/>
        </authorList>
    </citation>
    <scope>NUCLEOTIDE SEQUENCE [LARGE SCALE GENOMIC DNA]</scope>
    <source>
        <strain evidence="4 5">C4</strain>
    </source>
</reference>
<dbReference type="PANTHER" id="PTHR43649">
    <property type="entry name" value="ARABINOSE-BINDING PROTEIN-RELATED"/>
    <property type="match status" value="1"/>
</dbReference>
<evidence type="ECO:0000313" key="4">
    <source>
        <dbReference type="EMBL" id="RCU50452.1"/>
    </source>
</evidence>
<proteinExistence type="inferred from homology"/>
<comment type="subcellular location">
    <subcellularLocation>
        <location evidence="1">Periplasm</location>
    </subcellularLocation>
</comment>
<dbReference type="OrthoDB" id="2509690at2"/>
<comment type="similarity">
    <text evidence="2">Belongs to the bacterial solute-binding protein 1 family.</text>
</comment>
<dbReference type="InterPro" id="IPR006059">
    <property type="entry name" value="SBP"/>
</dbReference>
<dbReference type="InterPro" id="IPR050490">
    <property type="entry name" value="Bact_solute-bd_prot1"/>
</dbReference>
<organism evidence="4 5">
    <name type="scientific">Corallincola holothuriorum</name>
    <dbReference type="NCBI Taxonomy" id="2282215"/>
    <lineage>
        <taxon>Bacteria</taxon>
        <taxon>Pseudomonadati</taxon>
        <taxon>Pseudomonadota</taxon>
        <taxon>Gammaproteobacteria</taxon>
        <taxon>Alteromonadales</taxon>
        <taxon>Psychromonadaceae</taxon>
        <taxon>Corallincola</taxon>
    </lineage>
</organism>
<comment type="caution">
    <text evidence="4">The sequence shown here is derived from an EMBL/GenBank/DDBJ whole genome shotgun (WGS) entry which is preliminary data.</text>
</comment>
<dbReference type="Proteomes" id="UP000252558">
    <property type="component" value="Unassembled WGS sequence"/>
</dbReference>
<evidence type="ECO:0000256" key="2">
    <source>
        <dbReference type="ARBA" id="ARBA00008520"/>
    </source>
</evidence>
<evidence type="ECO:0000256" key="3">
    <source>
        <dbReference type="SAM" id="SignalP"/>
    </source>
</evidence>
<dbReference type="GO" id="GO:0042597">
    <property type="term" value="C:periplasmic space"/>
    <property type="evidence" value="ECO:0007669"/>
    <property type="project" value="UniProtKB-SubCell"/>
</dbReference>
<dbReference type="Pfam" id="PF01547">
    <property type="entry name" value="SBP_bac_1"/>
    <property type="match status" value="1"/>
</dbReference>
<feature type="signal peptide" evidence="3">
    <location>
        <begin position="1"/>
        <end position="18"/>
    </location>
</feature>
<dbReference type="AlphaFoldDB" id="A0A368NIR3"/>
<name>A0A368NIR3_9GAMM</name>
<evidence type="ECO:0000256" key="1">
    <source>
        <dbReference type="ARBA" id="ARBA00004418"/>
    </source>
</evidence>
<evidence type="ECO:0000313" key="5">
    <source>
        <dbReference type="Proteomes" id="UP000252558"/>
    </source>
</evidence>
<keyword evidence="3" id="KW-0732">Signal</keyword>
<gene>
    <name evidence="4" type="ORF">DU002_08495</name>
</gene>
<dbReference type="Gene3D" id="3.40.190.10">
    <property type="entry name" value="Periplasmic binding protein-like II"/>
    <property type="match status" value="2"/>
</dbReference>
<feature type="chain" id="PRO_5016686282" evidence="3">
    <location>
        <begin position="19"/>
        <end position="408"/>
    </location>
</feature>
<dbReference type="RefSeq" id="WP_114337941.1">
    <property type="nucleotide sequence ID" value="NZ_QPID01000004.1"/>
</dbReference>
<sequence length="408" mass="46608">MRKLTLLLLSLTVSVAIADPLTVSVLLTPNQRSAYETVFADFSKETGIAVKAVLKKDVAYKYMLTQWLFAGKDTPDILHWQASERLYFFSRQGVLHPLTELWNAEGLDSQFSKVKHAVEDKGEVYALPISYYHWGIYYNKSLLERYGPPPETWEQFIETCARIKRDGITPLAIGTKHQWPAAAWFDYINLRVNGLAFHQQLLNGKISFRDKRVIAVFEYWKQLIDADLYNPATSDFDWDEVVPLLYHQQAAFTLIGNFVAPKWPQHIIDNIGFMPFPKIASIARAEEAPMEVFMIAANTDQRQNAEAFIRYMARPEVQSKLNGELGYLSPNSNSIHSDDRFIQAGAELLKSASGISQYFDRDTKHNFEVLAIPLLAEFLQHGDIARVTIELEQVRKLSFPQQPQSSTQ</sequence>
<protein>
    <submittedName>
        <fullName evidence="4">Extracellular solute-binding protein</fullName>
    </submittedName>
</protein>
<keyword evidence="5" id="KW-1185">Reference proteome</keyword>
<dbReference type="EMBL" id="QPID01000004">
    <property type="protein sequence ID" value="RCU50452.1"/>
    <property type="molecule type" value="Genomic_DNA"/>
</dbReference>
<dbReference type="SUPFAM" id="SSF53850">
    <property type="entry name" value="Periplasmic binding protein-like II"/>
    <property type="match status" value="1"/>
</dbReference>
<accession>A0A368NIR3</accession>